<evidence type="ECO:0008006" key="3">
    <source>
        <dbReference type="Google" id="ProtNLM"/>
    </source>
</evidence>
<gene>
    <name evidence="1" type="ORF">ACHKAR_14990</name>
</gene>
<protein>
    <recommendedName>
        <fullName evidence="3">Glycosyltransferase</fullName>
    </recommendedName>
</protein>
<reference evidence="1 2" key="1">
    <citation type="journal article" date="2013" name="Int. J. Syst. Evol. Microbiol.">
        <title>Marinoscillum luteum sp. nov., isolated from marine sediment.</title>
        <authorList>
            <person name="Cha I.T."/>
            <person name="Park S.J."/>
            <person name="Kim S.J."/>
            <person name="Kim J.G."/>
            <person name="Jung M.Y."/>
            <person name="Shin K.S."/>
            <person name="Kwon K.K."/>
            <person name="Yang S.H."/>
            <person name="Seo Y.S."/>
            <person name="Rhee S.K."/>
        </authorList>
    </citation>
    <scope>NUCLEOTIDE SEQUENCE [LARGE SCALE GENOMIC DNA]</scope>
    <source>
        <strain evidence="1 2">KCTC 23939</strain>
    </source>
</reference>
<accession>A0ABW7NAW6</accession>
<organism evidence="1 2">
    <name type="scientific">Marinoscillum luteum</name>
    <dbReference type="NCBI Taxonomy" id="861051"/>
    <lineage>
        <taxon>Bacteria</taxon>
        <taxon>Pseudomonadati</taxon>
        <taxon>Bacteroidota</taxon>
        <taxon>Cytophagia</taxon>
        <taxon>Cytophagales</taxon>
        <taxon>Reichenbachiellaceae</taxon>
        <taxon>Marinoscillum</taxon>
    </lineage>
</organism>
<evidence type="ECO:0000313" key="1">
    <source>
        <dbReference type="EMBL" id="MFH6984760.1"/>
    </source>
</evidence>
<keyword evidence="2" id="KW-1185">Reference proteome</keyword>
<dbReference type="RefSeq" id="WP_395418190.1">
    <property type="nucleotide sequence ID" value="NZ_JBIPKE010000018.1"/>
</dbReference>
<dbReference type="Proteomes" id="UP001610063">
    <property type="component" value="Unassembled WGS sequence"/>
</dbReference>
<proteinExistence type="predicted"/>
<sequence>MIKTGFCVSYDWEFLKNSLPRVYESSDVICLAIDKNRRSWSGEKYDIEDDKFYAFVESIDKDKKIILYEDDFSLSSLDSRGNCNRQRMMIANRLGIGGWHVQVDSDEYFLDFKGFTEYLIQLNPNPSGAEKPFNVLANWIPLIKKLDEGFLMVDFGGELPEMAPFATTCPNYERARHNGYFNRLSPFYVLHETWARGEAELWYKINNWGHASEELSAQEQKMSYFEWWKSLNVSNYQMAQNVHPANPPEWPALTLEKGANIDELIDHMKAPIFPLSSFQLAVRNNRNIARIMHWIKRLF</sequence>
<dbReference type="EMBL" id="JBIPKE010000018">
    <property type="protein sequence ID" value="MFH6984760.1"/>
    <property type="molecule type" value="Genomic_DNA"/>
</dbReference>
<evidence type="ECO:0000313" key="2">
    <source>
        <dbReference type="Proteomes" id="UP001610063"/>
    </source>
</evidence>
<comment type="caution">
    <text evidence="1">The sequence shown here is derived from an EMBL/GenBank/DDBJ whole genome shotgun (WGS) entry which is preliminary data.</text>
</comment>
<name>A0ABW7NAW6_9BACT</name>